<dbReference type="EMBL" id="BAAAGE010000008">
    <property type="protein sequence ID" value="GAA0733623.1"/>
    <property type="molecule type" value="Genomic_DNA"/>
</dbReference>
<dbReference type="Proteomes" id="UP001501758">
    <property type="component" value="Unassembled WGS sequence"/>
</dbReference>
<proteinExistence type="predicted"/>
<gene>
    <name evidence="1" type="ORF">GCM10009430_47950</name>
</gene>
<evidence type="ECO:0008006" key="3">
    <source>
        <dbReference type="Google" id="ProtNLM"/>
    </source>
</evidence>
<keyword evidence="2" id="KW-1185">Reference proteome</keyword>
<evidence type="ECO:0000313" key="2">
    <source>
        <dbReference type="Proteomes" id="UP001501758"/>
    </source>
</evidence>
<comment type="caution">
    <text evidence="1">The sequence shown here is derived from an EMBL/GenBank/DDBJ whole genome shotgun (WGS) entry which is preliminary data.</text>
</comment>
<dbReference type="Pfam" id="PF13585">
    <property type="entry name" value="CHU_C"/>
    <property type="match status" value="1"/>
</dbReference>
<sequence length="1020" mass="110395">MSIAWSGVAQITVNDSAFSTEQLVEDVLINSPCAQVSNISSFTGTAAGFNGIGYFESNGSDFPIDKGVILSTGNATSAEGPNGTVPLSEGLGFDWTGDTDLSNITGTTNLFNASYIQFDFIPTVDFISFDFLFASEEYFESFPCTFSDVFAFILTDSSGNSTNLAVIPGTDPPIPISVTTINEGVDINGDRDFTDAGECPPQNESFYNSTIPPGTNSSIDFNGLTKVLTASGSVNVGETYTIKLVIADNSDQAFDSAVFLAGGSFNLGGDLGEDRTLVSGNPGCIGDPIILDATLGTNSTYIWMRDGLPLVPGDGTSLLAGGSQLEVTQGGTYSVEVTIASGCTSTDTIEIEFITAPTIANSPNTLLSCDTDDDGFSPFDLTLNTNVVLGGQDPALFQVTYHLTQTDAQNYTGAASDNLIETPGNFTNTVANQVIWVRIAETNQKCFDIESFVLEVIKNPIANDTADYELCDNRNDGDDVNGAVIFDLSTKITEVLGTQDASLYTVLFYDDQTTAHNGVTGTELPTVLTNTSNPQTIFARIENNTNRQCYEITTFQLVVNALPIVEDVVSLLQCDNDIDGFSRFNLSEANSLISTNSSNETFTYYLTAQQAINGGSIGQITDFTTFPNPNAVNSVVYARVESDKGCVRTSQIDLQVSTTQIPSDFNLVYTICESDVMDDNPSDGIATFNFSDATNQISQLYPTGQNLIIAYYQNEADALAEENEITDISNYRNTASPFLQELYVRVEDGTNNSCLGLGRHITLQVNPFEPIEFQDEYVICLLENGTAINLLPDDVIDTQLDDTIYNFQWYVGEVPLAGNEIPGETDATYIPSISGVYSVLVTGIATGCTLSKSTTVIESYPPQNITAELLSGAFSDNAVIEVTAEPIGEYEYRLDEGNWQDSNVFTNVSRGEHTAYVRDKKLCGELSVVLEPFVDYPSYFTPNGDGINDSWNISGSDSVVIRSIRIFDRYGKLLKDLGPSSTWDGTYNGRLLPSSEYWFAVSYLEENIQKDFRASFSLIR</sequence>
<dbReference type="NCBIfam" id="NF038133">
    <property type="entry name" value="choice_anch_L"/>
    <property type="match status" value="1"/>
</dbReference>
<dbReference type="InterPro" id="IPR049804">
    <property type="entry name" value="Choice_anch_L"/>
</dbReference>
<accession>A0ABN1JAG3</accession>
<organism evidence="1 2">
    <name type="scientific">Aquimarina litoralis</name>
    <dbReference type="NCBI Taxonomy" id="584605"/>
    <lineage>
        <taxon>Bacteria</taxon>
        <taxon>Pseudomonadati</taxon>
        <taxon>Bacteroidota</taxon>
        <taxon>Flavobacteriia</taxon>
        <taxon>Flavobacteriales</taxon>
        <taxon>Flavobacteriaceae</taxon>
        <taxon>Aquimarina</taxon>
    </lineage>
</organism>
<dbReference type="InterPro" id="IPR026341">
    <property type="entry name" value="T9SS_type_B"/>
</dbReference>
<protein>
    <recommendedName>
        <fullName evidence="3">Gliding motility-associated C-terminal domain-containing protein</fullName>
    </recommendedName>
</protein>
<dbReference type="RefSeq" id="WP_343914790.1">
    <property type="nucleotide sequence ID" value="NZ_BAAAGE010000008.1"/>
</dbReference>
<name>A0ABN1JAG3_9FLAO</name>
<reference evidence="1 2" key="1">
    <citation type="journal article" date="2019" name="Int. J. Syst. Evol. Microbiol.">
        <title>The Global Catalogue of Microorganisms (GCM) 10K type strain sequencing project: providing services to taxonomists for standard genome sequencing and annotation.</title>
        <authorList>
            <consortium name="The Broad Institute Genomics Platform"/>
            <consortium name="The Broad Institute Genome Sequencing Center for Infectious Disease"/>
            <person name="Wu L."/>
            <person name="Ma J."/>
        </authorList>
    </citation>
    <scope>NUCLEOTIDE SEQUENCE [LARGE SCALE GENOMIC DNA]</scope>
    <source>
        <strain evidence="1 2">JCM 15974</strain>
    </source>
</reference>
<evidence type="ECO:0000313" key="1">
    <source>
        <dbReference type="EMBL" id="GAA0733623.1"/>
    </source>
</evidence>
<dbReference type="NCBIfam" id="TIGR04131">
    <property type="entry name" value="Bac_Flav_CTERM"/>
    <property type="match status" value="1"/>
</dbReference>